<protein>
    <submittedName>
        <fullName evidence="3">Uncharacterized protein</fullName>
    </submittedName>
</protein>
<feature type="transmembrane region" description="Helical" evidence="2">
    <location>
        <begin position="228"/>
        <end position="251"/>
    </location>
</feature>
<feature type="transmembrane region" description="Helical" evidence="2">
    <location>
        <begin position="101"/>
        <end position="122"/>
    </location>
</feature>
<dbReference type="EMBL" id="CP047224">
    <property type="protein sequence ID" value="QHD65600.1"/>
    <property type="molecule type" value="Genomic_DNA"/>
</dbReference>
<keyword evidence="2" id="KW-1133">Transmembrane helix</keyword>
<dbReference type="KEGG" id="nef:GP480_03535"/>
<evidence type="ECO:0000313" key="4">
    <source>
        <dbReference type="Proteomes" id="UP000464912"/>
    </source>
</evidence>
<keyword evidence="2" id="KW-0472">Membrane</keyword>
<evidence type="ECO:0000313" key="3">
    <source>
        <dbReference type="EMBL" id="QHD65600.1"/>
    </source>
</evidence>
<sequence length="288" mass="31910">MGSGCYGRSSGYVRVKDPLKQGRRLELLPPALLGFLVQVALQNVTVLALMKYLHDSAVPYKLIASTLDQLYISQPSNPLAQFLFWNKSYLLGTSRSFFTKAILASTITALLIIGGFIVLTVYEVAGVLERRKSAFEKPLEQKRKRKFAVKAAQFTLGFAVGTVLAVTVLLIPFFLLPSKKPESVLNFILKFHNVRDNPLAEILKGIVKETFKDSVLFEKYTTKIEACLLAVFFSSIALFCIVLTFLLVSALKEIRSNSVKEESPSQKSESATSISLESPPNPQVLRAI</sequence>
<name>A0A6P1GBC6_9RICK</name>
<gene>
    <name evidence="3" type="ORF">GP480_03535</name>
</gene>
<reference evidence="3 4" key="2">
    <citation type="journal article" date="2020" name="MBio">
        <title>Isolation and Molecular Analysis of a Novel Neorickettsia Species That Causes Potomac Horse Fever.</title>
        <authorList>
            <person name="Teymournejad O."/>
            <person name="Lin M."/>
            <person name="Bekebrede H."/>
            <person name="Kamr A."/>
            <person name="Toribio R.E."/>
            <person name="Arroyo L.G."/>
            <person name="Baird J.D."/>
            <person name="Rikihisa Y."/>
        </authorList>
    </citation>
    <scope>NUCLEOTIDE SEQUENCE [LARGE SCALE GENOMIC DNA]</scope>
    <source>
        <strain evidence="3 4">Fin17</strain>
    </source>
</reference>
<dbReference type="AlphaFoldDB" id="A0A6P1GBC6"/>
<dbReference type="Proteomes" id="UP000464912">
    <property type="component" value="Chromosome"/>
</dbReference>
<feature type="transmembrane region" description="Helical" evidence="2">
    <location>
        <begin position="27"/>
        <end position="50"/>
    </location>
</feature>
<keyword evidence="4" id="KW-1185">Reference proteome</keyword>
<keyword evidence="2" id="KW-0812">Transmembrane</keyword>
<reference evidence="3 4" key="1">
    <citation type="journal article" date="2020" name="MBio">
        <title>Erratum for Teymournejad et al., 'Isolation and Molecular Analysis of a Novel Neorickettsia Species That Causes Potomac Horse Fever'.</title>
        <authorList>
            <person name="Teymournejad O."/>
            <person name="Lin M."/>
            <person name="Bekebrede H."/>
            <person name="Kamr A."/>
            <person name="Toribio R.E."/>
            <person name="Arroyo L.G."/>
            <person name="Baird J.D."/>
            <person name="Rikihisa Y."/>
        </authorList>
    </citation>
    <scope>NUCLEOTIDE SEQUENCE [LARGE SCALE GENOMIC DNA]</scope>
    <source>
        <strain evidence="3 4">Fin17</strain>
    </source>
</reference>
<feature type="transmembrane region" description="Helical" evidence="2">
    <location>
        <begin position="151"/>
        <end position="175"/>
    </location>
</feature>
<evidence type="ECO:0000256" key="1">
    <source>
        <dbReference type="SAM" id="MobiDB-lite"/>
    </source>
</evidence>
<organism evidence="3 4">
    <name type="scientific">Neorickettsia findlayensis</name>
    <dbReference type="NCBI Taxonomy" id="2686014"/>
    <lineage>
        <taxon>Bacteria</taxon>
        <taxon>Pseudomonadati</taxon>
        <taxon>Pseudomonadota</taxon>
        <taxon>Alphaproteobacteria</taxon>
        <taxon>Rickettsiales</taxon>
        <taxon>Anaplasmataceae</taxon>
        <taxon>Neorickettsia</taxon>
    </lineage>
</organism>
<proteinExistence type="predicted"/>
<feature type="region of interest" description="Disordered" evidence="1">
    <location>
        <begin position="262"/>
        <end position="288"/>
    </location>
</feature>
<feature type="compositionally biased region" description="Polar residues" evidence="1">
    <location>
        <begin position="265"/>
        <end position="278"/>
    </location>
</feature>
<evidence type="ECO:0000256" key="2">
    <source>
        <dbReference type="SAM" id="Phobius"/>
    </source>
</evidence>
<accession>A0A6P1GBC6</accession>